<dbReference type="SUPFAM" id="SSF52777">
    <property type="entry name" value="CoA-dependent acyltransferases"/>
    <property type="match status" value="1"/>
</dbReference>
<dbReference type="Pfam" id="PF00198">
    <property type="entry name" value="2-oxoacid_dh"/>
    <property type="match status" value="1"/>
</dbReference>
<evidence type="ECO:0000256" key="2">
    <source>
        <dbReference type="ARBA" id="ARBA00007317"/>
    </source>
</evidence>
<dbReference type="CDD" id="cd06849">
    <property type="entry name" value="lipoyl_domain"/>
    <property type="match status" value="1"/>
</dbReference>
<dbReference type="Gene3D" id="4.10.320.10">
    <property type="entry name" value="E3-binding domain"/>
    <property type="match status" value="1"/>
</dbReference>
<dbReference type="Gene3D" id="2.40.50.100">
    <property type="match status" value="1"/>
</dbReference>
<dbReference type="AlphaFoldDB" id="A0A452ED14"/>
<feature type="domain" description="Peripheral subunit-binding (PSBD)" evidence="5">
    <location>
        <begin position="229"/>
        <end position="265"/>
    </location>
</feature>
<reference evidence="6" key="2">
    <citation type="submission" date="2025-08" db="UniProtKB">
        <authorList>
            <consortium name="Ensembl"/>
        </authorList>
    </citation>
    <scope>IDENTIFICATION</scope>
</reference>
<dbReference type="InterPro" id="IPR004167">
    <property type="entry name" value="PSBD"/>
</dbReference>
<comment type="subcellular location">
    <subcellularLocation>
        <location evidence="1">Mitochondrion matrix</location>
    </subcellularLocation>
</comment>
<dbReference type="Gene3D" id="3.30.559.10">
    <property type="entry name" value="Chloramphenicol acetyltransferase-like domain"/>
    <property type="match status" value="1"/>
</dbReference>
<evidence type="ECO:0000313" key="7">
    <source>
        <dbReference type="Proteomes" id="UP000291000"/>
    </source>
</evidence>
<accession>A0A452ED14</accession>
<dbReference type="GO" id="GO:0006086">
    <property type="term" value="P:pyruvate decarboxylation to acetyl-CoA"/>
    <property type="evidence" value="ECO:0007669"/>
    <property type="project" value="InterPro"/>
</dbReference>
<dbReference type="SUPFAM" id="SSF47005">
    <property type="entry name" value="Peripheral subunit-binding domain of 2-oxo acid dehydrogenase complex"/>
    <property type="match status" value="1"/>
</dbReference>
<dbReference type="Proteomes" id="UP000291000">
    <property type="component" value="Chromosome 10"/>
</dbReference>
<dbReference type="SUPFAM" id="SSF51230">
    <property type="entry name" value="Single hybrid motif"/>
    <property type="match status" value="1"/>
</dbReference>
<dbReference type="Ensembl" id="ENSCHIT00000017623.1">
    <property type="protein sequence ID" value="ENSCHIP00000009850.1"/>
    <property type="gene ID" value="ENSCHIG00000012549.1"/>
</dbReference>
<dbReference type="PANTHER" id="PTHR23151:SF90">
    <property type="entry name" value="DIHYDROLIPOYLLYSINE-RESIDUE ACETYLTRANSFERASE COMPONENT OF PYRUVATE DEHYDROGENASE COMPLEX, MITOCHONDRIAL-RELATED"/>
    <property type="match status" value="1"/>
</dbReference>
<dbReference type="InterPro" id="IPR045257">
    <property type="entry name" value="E2/Pdx1"/>
</dbReference>
<dbReference type="GO" id="GO:0004742">
    <property type="term" value="F:dihydrolipoyllysine-residue acetyltransferase activity"/>
    <property type="evidence" value="ECO:0007669"/>
    <property type="project" value="TreeGrafter"/>
</dbReference>
<dbReference type="OMA" id="ATIEWEA"/>
<sequence>MWRVCARRAQNAPRAGFGAQWTALREEPGAPLARHSSKTTGYGGVPHSAAGAPISWATPWNRVLLQLWGSPSRRWHSLPTHQKVLLPSVFSSVQAGTIARWEKKEGEKKSMKVETDKATVGFESVEECYMAKVLVAEGIRDVPVGAVICITVEKSEDIETFKNYTLDSLAAPAPPGAPALTPAAPAPSPAPSAQAPGSSSPTHMQVILPPIHLQPPRPAAPAGPKGRVLLSLLAKKLAAEKIDLTQVKRTGPDGRIIKKDINSFVRGVAPVPTGVFTDIPVTNIHQVIAQQLMQSKQTIPHYYLSIDVNMGEILMLQGKSKISINDFIIKASALACLKVPEGNSSWLDTVVRQNHVGISVAVSTPAGLITSIVFNAHIKELETVANDVISLATKAREGKLQPHKFQSGTFTISNLGKFGIKSSAIINPPEHVFWQLMEPSGLLSSRKYLEKAITMLL</sequence>
<keyword evidence="7" id="KW-1185">Reference proteome</keyword>
<comment type="similarity">
    <text evidence="2">Belongs to the 2-oxoacid dehydrogenase family.</text>
</comment>
<feature type="region of interest" description="Disordered" evidence="4">
    <location>
        <begin position="175"/>
        <end position="204"/>
    </location>
</feature>
<reference evidence="6" key="3">
    <citation type="submission" date="2025-09" db="UniProtKB">
        <authorList>
            <consortium name="Ensembl"/>
        </authorList>
    </citation>
    <scope>IDENTIFICATION</scope>
</reference>
<dbReference type="InterPro" id="IPR023213">
    <property type="entry name" value="CAT-like_dom_sf"/>
</dbReference>
<reference evidence="6 7" key="1">
    <citation type="submission" date="2016-04" db="EMBL/GenBank/DDBJ databases">
        <title>Polished mammalian reference genomes with single-molecule sequencing and chromosome conformation capture applied to the Capra hircus genome.</title>
        <authorList>
            <person name="Bickhart D.M."/>
            <person name="Koren S."/>
            <person name="Rosen B."/>
            <person name="Hastie A."/>
            <person name="Liachko I."/>
            <person name="Sullivan S.T."/>
            <person name="Burton J."/>
            <person name="Sayre B.L."/>
            <person name="Huson H.J."/>
            <person name="Lee J."/>
            <person name="Lam E."/>
            <person name="Kelley C.M."/>
            <person name="Hutchison J.L."/>
            <person name="Zhou Y."/>
            <person name="Sun J."/>
            <person name="Crisa A."/>
            <person name="Schwartz J.C."/>
            <person name="Hammond J.A."/>
            <person name="Schroeder S.G."/>
            <person name="Liu G.E."/>
            <person name="Dunham M."/>
            <person name="Shendure J."/>
            <person name="Sonstegard T.S."/>
            <person name="Phillippy A.M."/>
            <person name="Van Tassell C.P."/>
            <person name="Smith T.P."/>
        </authorList>
    </citation>
    <scope>NUCLEOTIDE SEQUENCE [LARGE SCALE GENOMIC DNA]</scope>
</reference>
<evidence type="ECO:0000259" key="5">
    <source>
        <dbReference type="PROSITE" id="PS51826"/>
    </source>
</evidence>
<dbReference type="Pfam" id="PF02817">
    <property type="entry name" value="E3_binding"/>
    <property type="match status" value="1"/>
</dbReference>
<protein>
    <recommendedName>
        <fullName evidence="5">Peripheral subunit-binding (PSBD) domain-containing protein</fullName>
    </recommendedName>
</protein>
<dbReference type="InterPro" id="IPR011053">
    <property type="entry name" value="Single_hybrid_motif"/>
</dbReference>
<dbReference type="GO" id="GO:0045254">
    <property type="term" value="C:pyruvate dehydrogenase complex"/>
    <property type="evidence" value="ECO:0007669"/>
    <property type="project" value="InterPro"/>
</dbReference>
<dbReference type="PANTHER" id="PTHR23151">
    <property type="entry name" value="DIHYDROLIPOAMIDE ACETYL/SUCCINYL-TRANSFERASE-RELATED"/>
    <property type="match status" value="1"/>
</dbReference>
<dbReference type="InterPro" id="IPR001078">
    <property type="entry name" value="2-oxoacid_DH_actylTfrase"/>
</dbReference>
<keyword evidence="3" id="KW-0450">Lipoyl</keyword>
<evidence type="ECO:0000256" key="1">
    <source>
        <dbReference type="ARBA" id="ARBA00004305"/>
    </source>
</evidence>
<dbReference type="EMBL" id="LWLT01000010">
    <property type="status" value="NOT_ANNOTATED_CDS"/>
    <property type="molecule type" value="Genomic_DNA"/>
</dbReference>
<dbReference type="InterPro" id="IPR036625">
    <property type="entry name" value="E3-bd_dom_sf"/>
</dbReference>
<evidence type="ECO:0000256" key="4">
    <source>
        <dbReference type="SAM" id="MobiDB-lite"/>
    </source>
</evidence>
<feature type="compositionally biased region" description="Low complexity" evidence="4">
    <location>
        <begin position="191"/>
        <end position="202"/>
    </location>
</feature>
<organism evidence="6 7">
    <name type="scientific">Capra hircus</name>
    <name type="common">Goat</name>
    <dbReference type="NCBI Taxonomy" id="9925"/>
    <lineage>
        <taxon>Eukaryota</taxon>
        <taxon>Metazoa</taxon>
        <taxon>Chordata</taxon>
        <taxon>Craniata</taxon>
        <taxon>Vertebrata</taxon>
        <taxon>Euteleostomi</taxon>
        <taxon>Mammalia</taxon>
        <taxon>Eutheria</taxon>
        <taxon>Laurasiatheria</taxon>
        <taxon>Artiodactyla</taxon>
        <taxon>Ruminantia</taxon>
        <taxon>Pecora</taxon>
        <taxon>Bovidae</taxon>
        <taxon>Caprinae</taxon>
        <taxon>Capra</taxon>
    </lineage>
</organism>
<dbReference type="PROSITE" id="PS51826">
    <property type="entry name" value="PSBD"/>
    <property type="match status" value="1"/>
</dbReference>
<evidence type="ECO:0000256" key="3">
    <source>
        <dbReference type="ARBA" id="ARBA00022823"/>
    </source>
</evidence>
<dbReference type="FunFam" id="2.40.50.100:FF:000010">
    <property type="entry name" value="Acetyltransferase component of pyruvate dehydrogenase complex"/>
    <property type="match status" value="1"/>
</dbReference>
<dbReference type="Bgee" id="ENSCHIG00000012549">
    <property type="expression patterns" value="Expressed in ovary and 16 other cell types or tissues"/>
</dbReference>
<evidence type="ECO:0000313" key="6">
    <source>
        <dbReference type="Ensembl" id="ENSCHIP00000009850.1"/>
    </source>
</evidence>
<dbReference type="GO" id="GO:0005759">
    <property type="term" value="C:mitochondrial matrix"/>
    <property type="evidence" value="ECO:0007669"/>
    <property type="project" value="UniProtKB-SubCell"/>
</dbReference>
<dbReference type="GeneTree" id="ENSGT00940000154943"/>
<proteinExistence type="inferred from homology"/>
<name>A0A452ED14_CAPHI</name>